<accession>A0ABP9ALB4</accession>
<comment type="caution">
    <text evidence="1">The sequence shown here is derived from an EMBL/GenBank/DDBJ whole genome shotgun (WGS) entry which is preliminary data.</text>
</comment>
<dbReference type="Proteomes" id="UP001501147">
    <property type="component" value="Unassembled WGS sequence"/>
</dbReference>
<reference evidence="2" key="1">
    <citation type="journal article" date="2019" name="Int. J. Syst. Evol. Microbiol.">
        <title>The Global Catalogue of Microorganisms (GCM) 10K type strain sequencing project: providing services to taxonomists for standard genome sequencing and annotation.</title>
        <authorList>
            <consortium name="The Broad Institute Genomics Platform"/>
            <consortium name="The Broad Institute Genome Sequencing Center for Infectious Disease"/>
            <person name="Wu L."/>
            <person name="Ma J."/>
        </authorList>
    </citation>
    <scope>NUCLEOTIDE SEQUENCE [LARGE SCALE GENOMIC DNA]</scope>
    <source>
        <strain evidence="2">JCM 18324</strain>
    </source>
</reference>
<dbReference type="EMBL" id="BAABJV010000009">
    <property type="protein sequence ID" value="GAA4782795.1"/>
    <property type="molecule type" value="Genomic_DNA"/>
</dbReference>
<evidence type="ECO:0000313" key="1">
    <source>
        <dbReference type="EMBL" id="GAA4782795.1"/>
    </source>
</evidence>
<proteinExistence type="predicted"/>
<name>A0ABP9ALB4_9ACTN</name>
<sequence>MGVHVWGLAAPGGRVRAALPSVGREFVMDMSQNSGGTMNGVLTPGHNTVL</sequence>
<keyword evidence="2" id="KW-1185">Reference proteome</keyword>
<gene>
    <name evidence="1" type="ORF">GCM10023329_36230</name>
</gene>
<evidence type="ECO:0000313" key="2">
    <source>
        <dbReference type="Proteomes" id="UP001501147"/>
    </source>
</evidence>
<organism evidence="1 2">
    <name type="scientific">Streptomyces sanyensis</name>
    <dbReference type="NCBI Taxonomy" id="568869"/>
    <lineage>
        <taxon>Bacteria</taxon>
        <taxon>Bacillati</taxon>
        <taxon>Actinomycetota</taxon>
        <taxon>Actinomycetes</taxon>
        <taxon>Kitasatosporales</taxon>
        <taxon>Streptomycetaceae</taxon>
        <taxon>Streptomyces</taxon>
    </lineage>
</organism>
<protein>
    <submittedName>
        <fullName evidence="1">Uncharacterized protein</fullName>
    </submittedName>
</protein>